<feature type="binding site" evidence="4">
    <location>
        <position position="40"/>
    </location>
    <ligand>
        <name>Fe cation</name>
        <dbReference type="ChEBI" id="CHEBI:24875"/>
        <note>catalytic</note>
    </ligand>
</feature>
<dbReference type="PANTHER" id="PTHR10543">
    <property type="entry name" value="BETA-CAROTENE DIOXYGENASE"/>
    <property type="match status" value="1"/>
</dbReference>
<dbReference type="Proteomes" id="UP000267027">
    <property type="component" value="Unassembled WGS sequence"/>
</dbReference>
<feature type="binding site" evidence="4">
    <location>
        <position position="222"/>
    </location>
    <ligand>
        <name>Fe cation</name>
        <dbReference type="ChEBI" id="CHEBI:24875"/>
        <note>catalytic</note>
    </ligand>
</feature>
<reference evidence="5 6" key="2">
    <citation type="submission" date="2018-11" db="EMBL/GenBank/DDBJ databases">
        <authorList>
            <consortium name="Pathogen Informatics"/>
        </authorList>
    </citation>
    <scope>NUCLEOTIDE SEQUENCE [LARGE SCALE GENOMIC DNA]</scope>
    <source>
        <strain evidence="5 6">Costa Rica</strain>
    </source>
</reference>
<sequence length="224" mass="26281">MWGMDFYDMVPLRFLIFNKRTRVFSTEKPLEVFPSMFVTHQLNAYNAPDEIIIADMVVYDSHDSYTKYFYTDFLTKQLYPSTARILRFRIDMKRLRVMYNYILRQETIAAEFPQINHKMEQKPYQWAYIVEHPFAAGNGILKINVDEPAGTRNQVFKTESNLVVHEPWFVAKPDSRKEDDGILLVRALDVDEAKGLLLVVDADSMKEIGRAYVPILIPFGFHNR</sequence>
<evidence type="ECO:0000313" key="7">
    <source>
        <dbReference type="WBParaSite" id="ACOC_0000766601-mRNA-1"/>
    </source>
</evidence>
<gene>
    <name evidence="5" type="ORF">ACOC_LOCUS7667</name>
</gene>
<comment type="similarity">
    <text evidence="1">Belongs to the carotenoid oxygenase family.</text>
</comment>
<dbReference type="OrthoDB" id="1069523at2759"/>
<dbReference type="PANTHER" id="PTHR10543:SF129">
    <property type="entry name" value="CAROTENOID OXYGENASE"/>
    <property type="match status" value="1"/>
</dbReference>
<evidence type="ECO:0000256" key="1">
    <source>
        <dbReference type="ARBA" id="ARBA00006787"/>
    </source>
</evidence>
<evidence type="ECO:0000256" key="4">
    <source>
        <dbReference type="PIRSR" id="PIRSR604294-1"/>
    </source>
</evidence>
<evidence type="ECO:0000313" key="5">
    <source>
        <dbReference type="EMBL" id="VDM59252.1"/>
    </source>
</evidence>
<keyword evidence="3 4" id="KW-0408">Iron</keyword>
<dbReference type="EMBL" id="UYYA01004064">
    <property type="protein sequence ID" value="VDM59252.1"/>
    <property type="molecule type" value="Genomic_DNA"/>
</dbReference>
<reference evidence="7" key="1">
    <citation type="submission" date="2017-02" db="UniProtKB">
        <authorList>
            <consortium name="WormBaseParasite"/>
        </authorList>
    </citation>
    <scope>IDENTIFICATION</scope>
</reference>
<keyword evidence="6" id="KW-1185">Reference proteome</keyword>
<dbReference type="Pfam" id="PF03055">
    <property type="entry name" value="RPE65"/>
    <property type="match status" value="1"/>
</dbReference>
<evidence type="ECO:0000313" key="6">
    <source>
        <dbReference type="Proteomes" id="UP000267027"/>
    </source>
</evidence>
<comment type="cofactor">
    <cofactor evidence="4">
        <name>Fe(2+)</name>
        <dbReference type="ChEBI" id="CHEBI:29033"/>
    </cofactor>
    <text evidence="4">Binds 1 Fe(2+) ion per subunit.</text>
</comment>
<organism evidence="7">
    <name type="scientific">Angiostrongylus costaricensis</name>
    <name type="common">Nematode worm</name>
    <dbReference type="NCBI Taxonomy" id="334426"/>
    <lineage>
        <taxon>Eukaryota</taxon>
        <taxon>Metazoa</taxon>
        <taxon>Ecdysozoa</taxon>
        <taxon>Nematoda</taxon>
        <taxon>Chromadorea</taxon>
        <taxon>Rhabditida</taxon>
        <taxon>Rhabditina</taxon>
        <taxon>Rhabditomorpha</taxon>
        <taxon>Strongyloidea</taxon>
        <taxon>Metastrongylidae</taxon>
        <taxon>Angiostrongylus</taxon>
    </lineage>
</organism>
<dbReference type="GO" id="GO:0046872">
    <property type="term" value="F:metal ion binding"/>
    <property type="evidence" value="ECO:0007669"/>
    <property type="project" value="UniProtKB-KW"/>
</dbReference>
<evidence type="ECO:0000256" key="2">
    <source>
        <dbReference type="ARBA" id="ARBA00022723"/>
    </source>
</evidence>
<dbReference type="AlphaFoldDB" id="A0A0R3PQL8"/>
<dbReference type="WBParaSite" id="ACOC_0000766601-mRNA-1">
    <property type="protein sequence ID" value="ACOC_0000766601-mRNA-1"/>
    <property type="gene ID" value="ACOC_0000766601"/>
</dbReference>
<dbReference type="InterPro" id="IPR004294">
    <property type="entry name" value="Carotenoid_Oase"/>
</dbReference>
<keyword evidence="2 4" id="KW-0479">Metal-binding</keyword>
<dbReference type="GO" id="GO:0042574">
    <property type="term" value="P:retinal metabolic process"/>
    <property type="evidence" value="ECO:0007669"/>
    <property type="project" value="TreeGrafter"/>
</dbReference>
<accession>A0A0R3PQL8</accession>
<dbReference type="GO" id="GO:0010436">
    <property type="term" value="F:carotenoid dioxygenase activity"/>
    <property type="evidence" value="ECO:0007669"/>
    <property type="project" value="TreeGrafter"/>
</dbReference>
<evidence type="ECO:0000256" key="3">
    <source>
        <dbReference type="ARBA" id="ARBA00023004"/>
    </source>
</evidence>
<protein>
    <submittedName>
        <fullName evidence="7">Dioxygenase</fullName>
    </submittedName>
</protein>
<dbReference type="STRING" id="334426.A0A0R3PQL8"/>
<name>A0A0R3PQL8_ANGCS</name>
<proteinExistence type="inferred from homology"/>
<dbReference type="GO" id="GO:0016121">
    <property type="term" value="P:carotene catabolic process"/>
    <property type="evidence" value="ECO:0007669"/>
    <property type="project" value="TreeGrafter"/>
</dbReference>
<dbReference type="GO" id="GO:0003834">
    <property type="term" value="F:beta-carotene 15,15'-dioxygenase activity"/>
    <property type="evidence" value="ECO:0007669"/>
    <property type="project" value="TreeGrafter"/>
</dbReference>